<comment type="caution">
    <text evidence="2">The sequence shown here is derived from an EMBL/GenBank/DDBJ whole genome shotgun (WGS) entry which is preliminary data.</text>
</comment>
<feature type="non-terminal residue" evidence="2">
    <location>
        <position position="1"/>
    </location>
</feature>
<sequence>ESDPEPEANLDHGPLEVEPLEVELQDEEDNDEEMQHDVDW</sequence>
<keyword evidence="3" id="KW-1185">Reference proteome</keyword>
<feature type="compositionally biased region" description="Acidic residues" evidence="1">
    <location>
        <begin position="18"/>
        <end position="32"/>
    </location>
</feature>
<proteinExistence type="predicted"/>
<feature type="non-terminal residue" evidence="2">
    <location>
        <position position="40"/>
    </location>
</feature>
<dbReference type="AlphaFoldDB" id="A0A392W4N8"/>
<evidence type="ECO:0000313" key="2">
    <source>
        <dbReference type="EMBL" id="MCI94723.1"/>
    </source>
</evidence>
<evidence type="ECO:0000256" key="1">
    <source>
        <dbReference type="SAM" id="MobiDB-lite"/>
    </source>
</evidence>
<organism evidence="2 3">
    <name type="scientific">Trifolium medium</name>
    <dbReference type="NCBI Taxonomy" id="97028"/>
    <lineage>
        <taxon>Eukaryota</taxon>
        <taxon>Viridiplantae</taxon>
        <taxon>Streptophyta</taxon>
        <taxon>Embryophyta</taxon>
        <taxon>Tracheophyta</taxon>
        <taxon>Spermatophyta</taxon>
        <taxon>Magnoliopsida</taxon>
        <taxon>eudicotyledons</taxon>
        <taxon>Gunneridae</taxon>
        <taxon>Pentapetalae</taxon>
        <taxon>rosids</taxon>
        <taxon>fabids</taxon>
        <taxon>Fabales</taxon>
        <taxon>Fabaceae</taxon>
        <taxon>Papilionoideae</taxon>
        <taxon>50 kb inversion clade</taxon>
        <taxon>NPAAA clade</taxon>
        <taxon>Hologalegina</taxon>
        <taxon>IRL clade</taxon>
        <taxon>Trifolieae</taxon>
        <taxon>Trifolium</taxon>
    </lineage>
</organism>
<dbReference type="EMBL" id="LXQA011364718">
    <property type="protein sequence ID" value="MCI94723.1"/>
    <property type="molecule type" value="Genomic_DNA"/>
</dbReference>
<accession>A0A392W4N8</accession>
<evidence type="ECO:0000313" key="3">
    <source>
        <dbReference type="Proteomes" id="UP000265520"/>
    </source>
</evidence>
<reference evidence="2 3" key="1">
    <citation type="journal article" date="2018" name="Front. Plant Sci.">
        <title>Red Clover (Trifolium pratense) and Zigzag Clover (T. medium) - A Picture of Genomic Similarities and Differences.</title>
        <authorList>
            <person name="Dluhosova J."/>
            <person name="Istvanek J."/>
            <person name="Nedelnik J."/>
            <person name="Repkova J."/>
        </authorList>
    </citation>
    <scope>NUCLEOTIDE SEQUENCE [LARGE SCALE GENOMIC DNA]</scope>
    <source>
        <strain evidence="3">cv. 10/8</strain>
        <tissue evidence="2">Leaf</tissue>
    </source>
</reference>
<protein>
    <submittedName>
        <fullName evidence="2">Uncharacterized protein</fullName>
    </submittedName>
</protein>
<feature type="region of interest" description="Disordered" evidence="1">
    <location>
        <begin position="1"/>
        <end position="40"/>
    </location>
</feature>
<dbReference type="Proteomes" id="UP000265520">
    <property type="component" value="Unassembled WGS sequence"/>
</dbReference>
<name>A0A392W4N8_9FABA</name>